<protein>
    <submittedName>
        <fullName evidence="2">Uncharacterized protein</fullName>
    </submittedName>
</protein>
<feature type="compositionally biased region" description="Polar residues" evidence="1">
    <location>
        <begin position="1"/>
        <end position="13"/>
    </location>
</feature>
<name>A0A382FGM2_9ZZZZ</name>
<sequence>MTIDTPSEIWQQRRQQHFKSRPDDPRGAY</sequence>
<proteinExistence type="predicted"/>
<gene>
    <name evidence="2" type="ORF">METZ01_LOCUS213985</name>
</gene>
<dbReference type="EMBL" id="UINC01049402">
    <property type="protein sequence ID" value="SVB61131.1"/>
    <property type="molecule type" value="Genomic_DNA"/>
</dbReference>
<organism evidence="2">
    <name type="scientific">marine metagenome</name>
    <dbReference type="NCBI Taxonomy" id="408172"/>
    <lineage>
        <taxon>unclassified sequences</taxon>
        <taxon>metagenomes</taxon>
        <taxon>ecological metagenomes</taxon>
    </lineage>
</organism>
<evidence type="ECO:0000256" key="1">
    <source>
        <dbReference type="SAM" id="MobiDB-lite"/>
    </source>
</evidence>
<dbReference type="AlphaFoldDB" id="A0A382FGM2"/>
<feature type="region of interest" description="Disordered" evidence="1">
    <location>
        <begin position="1"/>
        <end position="29"/>
    </location>
</feature>
<accession>A0A382FGM2</accession>
<reference evidence="2" key="1">
    <citation type="submission" date="2018-05" db="EMBL/GenBank/DDBJ databases">
        <authorList>
            <person name="Lanie J.A."/>
            <person name="Ng W.-L."/>
            <person name="Kazmierczak K.M."/>
            <person name="Andrzejewski T.M."/>
            <person name="Davidsen T.M."/>
            <person name="Wayne K.J."/>
            <person name="Tettelin H."/>
            <person name="Glass J.I."/>
            <person name="Rusch D."/>
            <person name="Podicherti R."/>
            <person name="Tsui H.-C.T."/>
            <person name="Winkler M.E."/>
        </authorList>
    </citation>
    <scope>NUCLEOTIDE SEQUENCE</scope>
</reference>
<feature type="non-terminal residue" evidence="2">
    <location>
        <position position="29"/>
    </location>
</feature>
<feature type="compositionally biased region" description="Basic and acidic residues" evidence="1">
    <location>
        <begin position="20"/>
        <end position="29"/>
    </location>
</feature>
<evidence type="ECO:0000313" key="2">
    <source>
        <dbReference type="EMBL" id="SVB61131.1"/>
    </source>
</evidence>